<comment type="cofactor">
    <cofactor evidence="6">
        <name>FAD</name>
        <dbReference type="ChEBI" id="CHEBI:57692"/>
    </cofactor>
</comment>
<sequence length="534" mass="58862">MRRWNGWGDEGFNLAMPEQGQDFLAARIGNGRPLADATLESVCAKVPESRLNPPGELEALIDTSPEARVRHARGQSLGDWLAMRSGEFGVFPDAVAFPTTSDEVRTLLHWATEQSIHLIPYGGGTSVAGHINPLDKGKPVLTVDMGKMNRLLDLDPESQIATFGAGTPGPLVESQLRAHGYTLGHFPQSFELSTVGGWVASRSSGQQSLRYGRIEQLFAGGRVETLQGTLNLPTIPASSAGPDIREMILGSEGRIGLITEVKVRVTPLPEHESFHVVFFPDWESARTASRLLVQNRTQLSMLRLSNAMETETQLALAGHPRLTGMLESFLSLRGAGTGKCMMTFGITGTRRQTRNALKEARSICKAQNGVYTGTRLGDKWAAKRFTMPYLREALWQMGYAVDTLETATDWDNVDNLLGLIENNLRDGLTDQQENTHVFTHLSHFYSQGCSIYTTYVFRVGDSYEETLARWQKLKTSTSELIVNNRGTISHQHGVGKDHAPYLPMEKGELGMLAIRSLCHTFDPDAILNPETLVK</sequence>
<gene>
    <name evidence="9" type="ORF">KEHDKFFH_02885</name>
</gene>
<dbReference type="SUPFAM" id="SSF56176">
    <property type="entry name" value="FAD-binding/transporter-associated domain-like"/>
    <property type="match status" value="1"/>
</dbReference>
<dbReference type="Pfam" id="PF01565">
    <property type="entry name" value="FAD_binding_4"/>
    <property type="match status" value="1"/>
</dbReference>
<dbReference type="InterPro" id="IPR016167">
    <property type="entry name" value="FAD-bd_PCMH_sub1"/>
</dbReference>
<dbReference type="Gene3D" id="3.30.43.10">
    <property type="entry name" value="Uridine Diphospho-n-acetylenolpyruvylglucosamine Reductase, domain 2"/>
    <property type="match status" value="1"/>
</dbReference>
<accession>A0A2S5ZDH5</accession>
<dbReference type="Gene3D" id="3.30.465.10">
    <property type="match status" value="1"/>
</dbReference>
<dbReference type="PANTHER" id="PTHR46568">
    <property type="entry name" value="ALKYLDIHYDROXYACETONEPHOSPHATE SYNTHASE, PEROXISOMAL"/>
    <property type="match status" value="1"/>
</dbReference>
<comment type="caution">
    <text evidence="9">The sequence shown here is derived from an EMBL/GenBank/DDBJ whole genome shotgun (WGS) entry which is preliminary data.</text>
</comment>
<dbReference type="InterPro" id="IPR025650">
    <property type="entry name" value="Alkyl-DHAP_Synthase"/>
</dbReference>
<evidence type="ECO:0000313" key="10">
    <source>
        <dbReference type="Proteomes" id="UP000239917"/>
    </source>
</evidence>
<dbReference type="EMBL" id="PSSX01000002">
    <property type="protein sequence ID" value="PPI85401.1"/>
    <property type="molecule type" value="Genomic_DNA"/>
</dbReference>
<keyword evidence="10" id="KW-1185">Reference proteome</keyword>
<dbReference type="AlphaFoldDB" id="A0A2S5ZDH5"/>
<keyword evidence="3 6" id="KW-0274">FAD</keyword>
<feature type="domain" description="FAD-binding PCMH-type" evidence="8">
    <location>
        <begin position="88"/>
        <end position="268"/>
    </location>
</feature>
<comment type="similarity">
    <text evidence="1">Belongs to the FAD-binding oxidoreductase/transferase type 4 family.</text>
</comment>
<dbReference type="GO" id="GO:0071949">
    <property type="term" value="F:FAD binding"/>
    <property type="evidence" value="ECO:0007669"/>
    <property type="project" value="InterPro"/>
</dbReference>
<evidence type="ECO:0000256" key="7">
    <source>
        <dbReference type="PIRSR" id="PIRSR625650-4"/>
    </source>
</evidence>
<dbReference type="Gene3D" id="3.30.300.330">
    <property type="match status" value="1"/>
</dbReference>
<feature type="active site" description="Proton donor/acceptor" evidence="4">
    <location>
        <position position="452"/>
    </location>
</feature>
<evidence type="ECO:0000256" key="1">
    <source>
        <dbReference type="ARBA" id="ARBA00008000"/>
    </source>
</evidence>
<evidence type="ECO:0000256" key="6">
    <source>
        <dbReference type="PIRSR" id="PIRSR625650-3"/>
    </source>
</evidence>
<dbReference type="GO" id="GO:0008609">
    <property type="term" value="F:alkylglycerone-phosphate synthase activity"/>
    <property type="evidence" value="ECO:0007669"/>
    <property type="project" value="InterPro"/>
</dbReference>
<keyword evidence="2" id="KW-0285">Flavoprotein</keyword>
<evidence type="ECO:0000256" key="5">
    <source>
        <dbReference type="PIRSR" id="PIRSR625650-2"/>
    </source>
</evidence>
<organism evidence="9 10">
    <name type="scientific">Marinobacter maroccanus</name>
    <dbReference type="NCBI Taxonomy" id="2055143"/>
    <lineage>
        <taxon>Bacteria</taxon>
        <taxon>Pseudomonadati</taxon>
        <taxon>Pseudomonadota</taxon>
        <taxon>Gammaproteobacteria</taxon>
        <taxon>Pseudomonadales</taxon>
        <taxon>Marinobacteraceae</taxon>
        <taxon>Marinobacter</taxon>
    </lineage>
</organism>
<protein>
    <submittedName>
        <fullName evidence="9">FAD-binding oxidoreductase</fullName>
    </submittedName>
</protein>
<dbReference type="Gene3D" id="1.10.45.10">
    <property type="entry name" value="Vanillyl-alcohol Oxidase, Chain A, domain 4"/>
    <property type="match status" value="1"/>
</dbReference>
<dbReference type="InterPro" id="IPR016169">
    <property type="entry name" value="FAD-bd_PCMH_sub2"/>
</dbReference>
<dbReference type="PROSITE" id="PS51387">
    <property type="entry name" value="FAD_PCMH"/>
    <property type="match status" value="1"/>
</dbReference>
<dbReference type="GO" id="GO:0008610">
    <property type="term" value="P:lipid biosynthetic process"/>
    <property type="evidence" value="ECO:0007669"/>
    <property type="project" value="InterPro"/>
</dbReference>
<dbReference type="InterPro" id="IPR006094">
    <property type="entry name" value="Oxid_FAD_bind_N"/>
</dbReference>
<dbReference type="OrthoDB" id="9811557at2"/>
<dbReference type="Proteomes" id="UP000239917">
    <property type="component" value="Unassembled WGS sequence"/>
</dbReference>
<evidence type="ECO:0000259" key="8">
    <source>
        <dbReference type="PROSITE" id="PS51387"/>
    </source>
</evidence>
<dbReference type="SUPFAM" id="SSF55103">
    <property type="entry name" value="FAD-linked oxidases, C-terminal domain"/>
    <property type="match status" value="1"/>
</dbReference>
<feature type="binding site" evidence="6">
    <location>
        <begin position="120"/>
        <end position="126"/>
    </location>
    <ligand>
        <name>FAD</name>
        <dbReference type="ChEBI" id="CHEBI:57692"/>
    </ligand>
</feature>
<feature type="binding site" evidence="5">
    <location>
        <position position="391"/>
    </location>
    <ligand>
        <name>substrate</name>
    </ligand>
</feature>
<dbReference type="InterPro" id="IPR004113">
    <property type="entry name" value="FAD-bd_oxidored_4_C"/>
</dbReference>
<feature type="binding site" evidence="6">
    <location>
        <begin position="252"/>
        <end position="258"/>
    </location>
    <ligand>
        <name>FAD</name>
        <dbReference type="ChEBI" id="CHEBI:57692"/>
    </ligand>
</feature>
<dbReference type="PANTHER" id="PTHR46568:SF1">
    <property type="entry name" value="ALKYLDIHYDROXYACETONEPHOSPHATE SYNTHASE, PEROXISOMAL"/>
    <property type="match status" value="1"/>
</dbReference>
<evidence type="ECO:0000256" key="3">
    <source>
        <dbReference type="ARBA" id="ARBA00022827"/>
    </source>
</evidence>
<evidence type="ECO:0000313" key="9">
    <source>
        <dbReference type="EMBL" id="PPI85401.1"/>
    </source>
</evidence>
<dbReference type="InterPro" id="IPR016166">
    <property type="entry name" value="FAD-bd_PCMH"/>
</dbReference>
<feature type="site" description="Important for enzyme activity" evidence="7">
    <location>
        <position position="303"/>
    </location>
</feature>
<dbReference type="InterPro" id="IPR016171">
    <property type="entry name" value="Vanillyl_alc_oxidase_C-sub2"/>
</dbReference>
<dbReference type="Gene3D" id="3.30.70.3450">
    <property type="match status" value="1"/>
</dbReference>
<dbReference type="InterPro" id="IPR036318">
    <property type="entry name" value="FAD-bd_PCMH-like_sf"/>
</dbReference>
<dbReference type="InterPro" id="IPR016164">
    <property type="entry name" value="FAD-linked_Oxase-like_C"/>
</dbReference>
<proteinExistence type="inferred from homology"/>
<dbReference type="Pfam" id="PF02913">
    <property type="entry name" value="FAD-oxidase_C"/>
    <property type="match status" value="1"/>
</dbReference>
<dbReference type="RefSeq" id="WP_104320535.1">
    <property type="nucleotide sequence ID" value="NZ_PSSX01000002.1"/>
</dbReference>
<evidence type="ECO:0000256" key="2">
    <source>
        <dbReference type="ARBA" id="ARBA00022630"/>
    </source>
</evidence>
<evidence type="ECO:0000256" key="4">
    <source>
        <dbReference type="PIRSR" id="PIRSR625650-1"/>
    </source>
</evidence>
<name>A0A2S5ZDH5_9GAMM</name>
<reference evidence="9 10" key="1">
    <citation type="submission" date="2018-01" db="EMBL/GenBank/DDBJ databases">
        <title>Complete genome sequences of the type strains of Marinobacter flavimaris and Marinobacter maroccanus.</title>
        <authorList>
            <person name="Palau M."/>
            <person name="Boujida N."/>
            <person name="Manresa A."/>
            <person name="Minana-Galbis D."/>
        </authorList>
    </citation>
    <scope>NUCLEOTIDE SEQUENCE [LARGE SCALE GENOMIC DNA]</scope>
    <source>
        <strain evidence="9 10">N4</strain>
    </source>
</reference>